<reference evidence="1" key="1">
    <citation type="submission" date="2021-02" db="EMBL/GenBank/DDBJ databases">
        <title>Rhodobacter shimadae sp. nov., an aerobic anoxygenic phototrophic bacterium isolated from a hot spring.</title>
        <authorList>
            <person name="Muramatsu S."/>
            <person name="Haruta S."/>
            <person name="Hirose S."/>
            <person name="Hanada S."/>
        </authorList>
    </citation>
    <scope>NUCLEOTIDE SEQUENCE</scope>
    <source>
        <strain evidence="1">N10</strain>
    </source>
</reference>
<keyword evidence="2" id="KW-1185">Reference proteome</keyword>
<dbReference type="KEGG" id="nsm:JO391_02450"/>
<dbReference type="Proteomes" id="UP000826300">
    <property type="component" value="Chromosome"/>
</dbReference>
<gene>
    <name evidence="1" type="ORF">JO391_02450</name>
</gene>
<proteinExistence type="predicted"/>
<evidence type="ECO:0000313" key="1">
    <source>
        <dbReference type="EMBL" id="QYZ70407.1"/>
    </source>
</evidence>
<evidence type="ECO:0000313" key="2">
    <source>
        <dbReference type="Proteomes" id="UP000826300"/>
    </source>
</evidence>
<organism evidence="1 2">
    <name type="scientific">Neotabrizicola shimadae</name>
    <dbReference type="NCBI Taxonomy" id="2807096"/>
    <lineage>
        <taxon>Bacteria</taxon>
        <taxon>Pseudomonadati</taxon>
        <taxon>Pseudomonadota</taxon>
        <taxon>Alphaproteobacteria</taxon>
        <taxon>Rhodobacterales</taxon>
        <taxon>Paracoccaceae</taxon>
        <taxon>Neotabrizicola</taxon>
    </lineage>
</organism>
<accession>A0A8G1ECG5</accession>
<sequence>MNAQPFSHPVRTGSLPGKRAFAFDLAPGAEERAAVAKALGLLDLPALRFAGELRPVGRKDLELEARLVADAVQPCSVTLAPVPAHVEETVARRYLDDWAEPEGDEVEMPEDDTAEPLPDMIDLGVVAMEALALALPLYPRAEGVDLGEAVFGPPGAAPLRDEDLRPFSGLAALKDKLAKPEGEG</sequence>
<protein>
    <submittedName>
        <fullName evidence="1">DUF177 domain-containing protein</fullName>
    </submittedName>
</protein>
<dbReference type="RefSeq" id="WP_220662624.1">
    <property type="nucleotide sequence ID" value="NZ_CP069370.1"/>
</dbReference>
<dbReference type="Pfam" id="PF02620">
    <property type="entry name" value="YceD"/>
    <property type="match status" value="1"/>
</dbReference>
<dbReference type="EMBL" id="CP069370">
    <property type="protein sequence ID" value="QYZ70407.1"/>
    <property type="molecule type" value="Genomic_DNA"/>
</dbReference>
<name>A0A8G1ECG5_9RHOB</name>
<dbReference type="InterPro" id="IPR003772">
    <property type="entry name" value="YceD"/>
</dbReference>
<dbReference type="AlphaFoldDB" id="A0A8G1ECG5"/>